<dbReference type="PANTHER" id="PTHR46932">
    <property type="entry name" value="HEAVY METAL-ASSOCIATED ISOPRENYLATED PLANT PROTEIN 47"/>
    <property type="match status" value="1"/>
</dbReference>
<dbReference type="InParanoid" id="A0A2G5CCV5"/>
<dbReference type="EMBL" id="KZ305085">
    <property type="protein sequence ID" value="PIA28677.1"/>
    <property type="molecule type" value="Genomic_DNA"/>
</dbReference>
<dbReference type="Proteomes" id="UP000230069">
    <property type="component" value="Unassembled WGS sequence"/>
</dbReference>
<dbReference type="AlphaFoldDB" id="A0A2G5CCV5"/>
<accession>A0A2G5CCV5</accession>
<feature type="compositionally biased region" description="Basic and acidic residues" evidence="1">
    <location>
        <begin position="83"/>
        <end position="104"/>
    </location>
</feature>
<dbReference type="PANTHER" id="PTHR46932:SF12">
    <property type="entry name" value="HEAVY METAL-ASSOCIATED ISOPRENYLATED PLANT PROTEIN 47"/>
    <property type="match status" value="1"/>
</dbReference>
<feature type="region of interest" description="Disordered" evidence="1">
    <location>
        <begin position="83"/>
        <end position="111"/>
    </location>
</feature>
<protein>
    <recommendedName>
        <fullName evidence="4">HMA domain-containing protein</fullName>
    </recommendedName>
</protein>
<keyword evidence="3" id="KW-1185">Reference proteome</keyword>
<dbReference type="Gene3D" id="3.30.70.100">
    <property type="match status" value="1"/>
</dbReference>
<gene>
    <name evidence="2" type="ORF">AQUCO_06800096v1</name>
</gene>
<name>A0A2G5CCV5_AQUCA</name>
<reference evidence="2 3" key="1">
    <citation type="submission" date="2017-09" db="EMBL/GenBank/DDBJ databases">
        <title>WGS assembly of Aquilegia coerulea Goldsmith.</title>
        <authorList>
            <person name="Hodges S."/>
            <person name="Kramer E."/>
            <person name="Nordborg M."/>
            <person name="Tomkins J."/>
            <person name="Borevitz J."/>
            <person name="Derieg N."/>
            <person name="Yan J."/>
            <person name="Mihaltcheva S."/>
            <person name="Hayes R.D."/>
            <person name="Rokhsar D."/>
        </authorList>
    </citation>
    <scope>NUCLEOTIDE SEQUENCE [LARGE SCALE GENOMIC DNA]</scope>
    <source>
        <strain evidence="3">cv. Goldsmith</strain>
    </source>
</reference>
<proteinExistence type="predicted"/>
<dbReference type="STRING" id="218851.A0A2G5CCV5"/>
<dbReference type="InterPro" id="IPR042885">
    <property type="entry name" value="HIPP47/16"/>
</dbReference>
<evidence type="ECO:0008006" key="4">
    <source>
        <dbReference type="Google" id="ProtNLM"/>
    </source>
</evidence>
<sequence>MVLTLQQKVVIKISSMCCEKSRKKALKIAAIEPGVNTIGLEGDNQIIVTGEDIDAACLTLKIRKKLGWTDIISVTPIIPEKKLEERKPDPKKVEEKKGGEKKPEPVVPPISYHPHQCGAPHIYWAEVRDPPVDPCTIM</sequence>
<organism evidence="2 3">
    <name type="scientific">Aquilegia coerulea</name>
    <name type="common">Rocky mountain columbine</name>
    <dbReference type="NCBI Taxonomy" id="218851"/>
    <lineage>
        <taxon>Eukaryota</taxon>
        <taxon>Viridiplantae</taxon>
        <taxon>Streptophyta</taxon>
        <taxon>Embryophyta</taxon>
        <taxon>Tracheophyta</taxon>
        <taxon>Spermatophyta</taxon>
        <taxon>Magnoliopsida</taxon>
        <taxon>Ranunculales</taxon>
        <taxon>Ranunculaceae</taxon>
        <taxon>Thalictroideae</taxon>
        <taxon>Aquilegia</taxon>
    </lineage>
</organism>
<dbReference type="OrthoDB" id="692882at2759"/>
<evidence type="ECO:0000256" key="1">
    <source>
        <dbReference type="SAM" id="MobiDB-lite"/>
    </source>
</evidence>
<evidence type="ECO:0000313" key="2">
    <source>
        <dbReference type="EMBL" id="PIA28677.1"/>
    </source>
</evidence>
<evidence type="ECO:0000313" key="3">
    <source>
        <dbReference type="Proteomes" id="UP000230069"/>
    </source>
</evidence>